<dbReference type="Pfam" id="PF00990">
    <property type="entry name" value="GGDEF"/>
    <property type="match status" value="1"/>
</dbReference>
<keyword evidence="1" id="KW-0472">Membrane</keyword>
<dbReference type="Pfam" id="PF00563">
    <property type="entry name" value="EAL"/>
    <property type="match status" value="1"/>
</dbReference>
<gene>
    <name evidence="4" type="ordered locus">PERMA_0989</name>
</gene>
<dbReference type="InterPro" id="IPR050706">
    <property type="entry name" value="Cyclic-di-GMP_PDE-like"/>
</dbReference>
<feature type="transmembrane region" description="Helical" evidence="1">
    <location>
        <begin position="6"/>
        <end position="27"/>
    </location>
</feature>
<dbReference type="RefSeq" id="WP_012676255.1">
    <property type="nucleotide sequence ID" value="NC_012440.1"/>
</dbReference>
<name>C0QQ30_PERMH</name>
<dbReference type="AlphaFoldDB" id="C0QQ30"/>
<reference evidence="4 5" key="1">
    <citation type="journal article" date="2009" name="J. Bacteriol.">
        <title>Complete and draft genome sequences of six members of the Aquificales.</title>
        <authorList>
            <person name="Reysenbach A.L."/>
            <person name="Hamamura N."/>
            <person name="Podar M."/>
            <person name="Griffiths E."/>
            <person name="Ferreira S."/>
            <person name="Hochstein R."/>
            <person name="Heidelberg J."/>
            <person name="Johnson J."/>
            <person name="Mead D."/>
            <person name="Pohorille A."/>
            <person name="Sarmiento M."/>
            <person name="Schweighofer K."/>
            <person name="Seshadri R."/>
            <person name="Voytek M.A."/>
        </authorList>
    </citation>
    <scope>NUCLEOTIDE SEQUENCE [LARGE SCALE GENOMIC DNA]</scope>
    <source>
        <strain evidence="5">DSM 14350 / EX-H1</strain>
    </source>
</reference>
<dbReference type="KEGG" id="pmx:PERMA_0989"/>
<dbReference type="Gene3D" id="3.30.70.270">
    <property type="match status" value="1"/>
</dbReference>
<dbReference type="PROSITE" id="PS50887">
    <property type="entry name" value="GGDEF"/>
    <property type="match status" value="1"/>
</dbReference>
<dbReference type="SMART" id="SM00052">
    <property type="entry name" value="EAL"/>
    <property type="match status" value="1"/>
</dbReference>
<sequence>MKSLKGIILTFILVGAAVVYSYFYFAVSNIYTEHLKKRAYEESHTLAKQTFNSMFQIMKRGWSREDLEEFLEANQKAFEKSLYTVNIYRGKIVEELFGKIEQNEVDRYILKAFNEGEDVTVEREGVLRLIHPLKAEKICQTCHYNADIGDVLGVIEVKQNIRQFVASAKGDFALSLIAIFPLPIAIAVGIAFLINRKIKQYIDKLNEKINEVESISDLSKIEFHPDEFELKEFHLVYTGFQHLIDKLKTIAVDKDMLEFEIKLLEKFVLTSAVIKDWRDYINQMLLEVSKILPVYSMFSIFQSGENSYDIEMFWVFEPHPQMKKDFENLALSRMGECFTTSEGSRINIRHNIIDRKRCIPRFIGKKIKYRKRCLLLDEPGIGGVVGIGILPEVQTDKTKVLIIDSILSTFLNLIISVKAINKYSKEIEYYSTRDSITGLYNQKVFWELLNYEIARADRHGYKFTLLTIDIDNFKAINDTYGYGFGDIILQKIAQIIRDTIRRGDIVARYGGDEFAVILPLTDAEKGYSIAKDIIDSINRFFLIATDGSKVKVSASIGMAVYPDHGKDAKDLFLFADNILHKVKMENKGSVYLPTEDDVEQIYKKIGKLNITILNAIENKKVIPYFQPILDIKEDQVYIHEVLCRIENEVKTLKADEFIRVAEKMGVIHKLDLVLMENTFKKVKEENYEGVLFMNLSPKAIMSKEFLESIKSLVSDYHLNPSNIVFEITERETVSNISILEDFVMKLKDEGFKFAIDDFGSGFSSFHYIKRFPIDIVKIEGDFIRSMVKNPKDRAFVLSITTLTKNLGIKTVAEYVENEVILEAVKSVGIDYAQGYYIGRPSPHFYKK</sequence>
<keyword evidence="1" id="KW-0812">Transmembrane</keyword>
<accession>C0QQ30</accession>
<feature type="domain" description="EAL" evidence="2">
    <location>
        <begin position="605"/>
        <end position="847"/>
    </location>
</feature>
<evidence type="ECO:0000256" key="1">
    <source>
        <dbReference type="SAM" id="Phobius"/>
    </source>
</evidence>
<dbReference type="SMART" id="SM00267">
    <property type="entry name" value="GGDEF"/>
    <property type="match status" value="1"/>
</dbReference>
<dbReference type="EMBL" id="CP001230">
    <property type="protein sequence ID" value="ACO04017.1"/>
    <property type="molecule type" value="Genomic_DNA"/>
</dbReference>
<dbReference type="GO" id="GO:0071111">
    <property type="term" value="F:cyclic-guanylate-specific phosphodiesterase activity"/>
    <property type="evidence" value="ECO:0007669"/>
    <property type="project" value="InterPro"/>
</dbReference>
<dbReference type="eggNOG" id="COG5001">
    <property type="taxonomic scope" value="Bacteria"/>
</dbReference>
<dbReference type="STRING" id="123214.PERMA_0989"/>
<dbReference type="CDD" id="cd01949">
    <property type="entry name" value="GGDEF"/>
    <property type="match status" value="1"/>
</dbReference>
<evidence type="ECO:0000313" key="4">
    <source>
        <dbReference type="EMBL" id="ACO04017.1"/>
    </source>
</evidence>
<dbReference type="PANTHER" id="PTHR33121">
    <property type="entry name" value="CYCLIC DI-GMP PHOSPHODIESTERASE PDEF"/>
    <property type="match status" value="1"/>
</dbReference>
<dbReference type="Gene3D" id="3.30.450.290">
    <property type="match status" value="1"/>
</dbReference>
<keyword evidence="1" id="KW-1133">Transmembrane helix</keyword>
<dbReference type="InterPro" id="IPR001633">
    <property type="entry name" value="EAL_dom"/>
</dbReference>
<dbReference type="SUPFAM" id="SSF141868">
    <property type="entry name" value="EAL domain-like"/>
    <property type="match status" value="1"/>
</dbReference>
<dbReference type="PROSITE" id="PS50883">
    <property type="entry name" value="EAL"/>
    <property type="match status" value="1"/>
</dbReference>
<dbReference type="Proteomes" id="UP000001366">
    <property type="component" value="Chromosome"/>
</dbReference>
<evidence type="ECO:0000259" key="3">
    <source>
        <dbReference type="PROSITE" id="PS50887"/>
    </source>
</evidence>
<dbReference type="FunFam" id="3.30.70.270:FF:000001">
    <property type="entry name" value="Diguanylate cyclase domain protein"/>
    <property type="match status" value="1"/>
</dbReference>
<feature type="domain" description="GGDEF" evidence="3">
    <location>
        <begin position="461"/>
        <end position="595"/>
    </location>
</feature>
<dbReference type="InterPro" id="IPR029787">
    <property type="entry name" value="Nucleotide_cyclase"/>
</dbReference>
<dbReference type="PANTHER" id="PTHR33121:SF71">
    <property type="entry name" value="OXYGEN SENSOR PROTEIN DOSP"/>
    <property type="match status" value="1"/>
</dbReference>
<dbReference type="HOGENOM" id="CLU_000445_70_46_0"/>
<evidence type="ECO:0000259" key="2">
    <source>
        <dbReference type="PROSITE" id="PS50883"/>
    </source>
</evidence>
<dbReference type="PaxDb" id="123214-PERMA_0989"/>
<dbReference type="InterPro" id="IPR043128">
    <property type="entry name" value="Rev_trsase/Diguanyl_cyclase"/>
</dbReference>
<feature type="transmembrane region" description="Helical" evidence="1">
    <location>
        <begin position="172"/>
        <end position="194"/>
    </location>
</feature>
<proteinExistence type="predicted"/>
<dbReference type="OrthoDB" id="7057390at2"/>
<dbReference type="NCBIfam" id="TIGR00254">
    <property type="entry name" value="GGDEF"/>
    <property type="match status" value="1"/>
</dbReference>
<keyword evidence="5" id="KW-1185">Reference proteome</keyword>
<dbReference type="InterPro" id="IPR000160">
    <property type="entry name" value="GGDEF_dom"/>
</dbReference>
<protein>
    <submittedName>
        <fullName evidence="4">Signal transduction response regulator</fullName>
    </submittedName>
</protein>
<dbReference type="InterPro" id="IPR035919">
    <property type="entry name" value="EAL_sf"/>
</dbReference>
<evidence type="ECO:0000313" key="5">
    <source>
        <dbReference type="Proteomes" id="UP000001366"/>
    </source>
</evidence>
<dbReference type="Gene3D" id="3.20.20.450">
    <property type="entry name" value="EAL domain"/>
    <property type="match status" value="1"/>
</dbReference>
<dbReference type="SUPFAM" id="SSF55073">
    <property type="entry name" value="Nucleotide cyclase"/>
    <property type="match status" value="1"/>
</dbReference>
<organism evidence="4 5">
    <name type="scientific">Persephonella marina (strain DSM 14350 / EX-H1)</name>
    <dbReference type="NCBI Taxonomy" id="123214"/>
    <lineage>
        <taxon>Bacteria</taxon>
        <taxon>Pseudomonadati</taxon>
        <taxon>Aquificota</taxon>
        <taxon>Aquificia</taxon>
        <taxon>Aquificales</taxon>
        <taxon>Hydrogenothermaceae</taxon>
        <taxon>Persephonella</taxon>
    </lineage>
</organism>
<dbReference type="CDD" id="cd01948">
    <property type="entry name" value="EAL"/>
    <property type="match status" value="1"/>
</dbReference>